<dbReference type="EMBL" id="JAWRCN010000002">
    <property type="protein sequence ID" value="MDW6019524.1"/>
    <property type="molecule type" value="Genomic_DNA"/>
</dbReference>
<dbReference type="Proteomes" id="UP001272325">
    <property type="component" value="Unassembled WGS sequence"/>
</dbReference>
<sequence>MSKKETSRGQQVVDVVKSDSVVSLGKEYLEIGIDAALDSGALKDIPLVSTVVGLCSSYGTVKDHIFATKLIKFLNQLSEVPLYERMIMVEKLNEDDKFAGKAGTALIEILDRMESEVKPELAAKCFSAYAREIINYNELRHMLHAIERVPAFEINGLAKFAVATIGTFQQFDQSTLLAYVNAGLGMNNGGLDGGAILPTDLCRLFVNSGVISLNGTTIGQDAIQTL</sequence>
<name>A0ABU4IML8_9VIBR</name>
<dbReference type="RefSeq" id="WP_171137047.1">
    <property type="nucleotide sequence ID" value="NZ_AP024894.1"/>
</dbReference>
<protein>
    <submittedName>
        <fullName evidence="1">Uncharacterized protein</fullName>
    </submittedName>
</protein>
<evidence type="ECO:0000313" key="2">
    <source>
        <dbReference type="Proteomes" id="UP001272325"/>
    </source>
</evidence>
<keyword evidence="2" id="KW-1185">Reference proteome</keyword>
<accession>A0ABU4IML8</accession>
<gene>
    <name evidence="1" type="ORF">SBW85_17640</name>
</gene>
<proteinExistence type="predicted"/>
<reference evidence="1 2" key="1">
    <citation type="submission" date="2023-11" db="EMBL/GenBank/DDBJ databases">
        <title>Plant-associative lifestyle of Vibrio porteresiae and its evolutionary dynamics.</title>
        <authorList>
            <person name="Rameshkumar N."/>
            <person name="Kirti K."/>
        </authorList>
    </citation>
    <scope>NUCLEOTIDE SEQUENCE [LARGE SCALE GENOMIC DNA]</scope>
    <source>
        <strain evidence="1 2">MSSRF60</strain>
    </source>
</reference>
<comment type="caution">
    <text evidence="1">The sequence shown here is derived from an EMBL/GenBank/DDBJ whole genome shotgun (WGS) entry which is preliminary data.</text>
</comment>
<evidence type="ECO:0000313" key="1">
    <source>
        <dbReference type="EMBL" id="MDW6019524.1"/>
    </source>
</evidence>
<organism evidence="1 2">
    <name type="scientific">Vibrio plantisponsor</name>
    <dbReference type="NCBI Taxonomy" id="664643"/>
    <lineage>
        <taxon>Bacteria</taxon>
        <taxon>Pseudomonadati</taxon>
        <taxon>Pseudomonadota</taxon>
        <taxon>Gammaproteobacteria</taxon>
        <taxon>Vibrionales</taxon>
        <taxon>Vibrionaceae</taxon>
        <taxon>Vibrio</taxon>
    </lineage>
</organism>